<dbReference type="EMBL" id="KK102559">
    <property type="protein sequence ID" value="KIY97465.1"/>
    <property type="molecule type" value="Genomic_DNA"/>
</dbReference>
<dbReference type="EC" id="2.1.1.107" evidence="1"/>
<dbReference type="Pfam" id="PF00590">
    <property type="entry name" value="TP_methylase"/>
    <property type="match status" value="1"/>
</dbReference>
<evidence type="ECO:0000313" key="9">
    <source>
        <dbReference type="Proteomes" id="UP000054498"/>
    </source>
</evidence>
<keyword evidence="9" id="KW-1185">Reference proteome</keyword>
<feature type="domain" description="Tetrapyrrole methylase" evidence="7">
    <location>
        <begin position="29"/>
        <end position="241"/>
    </location>
</feature>
<accession>A0A0D2MSE6</accession>
<dbReference type="SUPFAM" id="SSF53790">
    <property type="entry name" value="Tetrapyrrole methylase"/>
    <property type="match status" value="1"/>
</dbReference>
<keyword evidence="5" id="KW-0627">Porphyrin biosynthesis</keyword>
<dbReference type="RefSeq" id="XP_013896485.1">
    <property type="nucleotide sequence ID" value="XM_014041031.1"/>
</dbReference>
<dbReference type="STRING" id="145388.A0A0D2MSE6"/>
<dbReference type="InterPro" id="IPR003043">
    <property type="entry name" value="Uropor_MeTrfase_CS"/>
</dbReference>
<dbReference type="PANTHER" id="PTHR45790">
    <property type="entry name" value="SIROHEME SYNTHASE-RELATED"/>
    <property type="match status" value="1"/>
</dbReference>
<feature type="compositionally biased region" description="Basic and acidic residues" evidence="6">
    <location>
        <begin position="311"/>
        <end position="327"/>
    </location>
</feature>
<sequence>MGLEGFLERVRERRTEAGAPATGPSPGPVFLIGTGPGDPGLLTLRAVQLMQSADVVLYDRLVSDDILRLVHSGARMVYVGKQAGYHTRTQDEIHELLLEFAEAGATVVRLKGGDPYVFGRGGEEVQYLASRGIRVLAVPGITAAAGICAELGIPMTHRGVATAVRFLTGHSREGAEAEASLAEAVAAAADPHTTLVVYMGLGTLPKLVEQLGAHGLPLGTPAVAVERGTTAEQRVAFAELGGLMDATAAHALRSPTLIIIGKVVALAPGWGEWEAAGRPRELAAAAWSARAALPDAAAAVLGRASAAAEEGEGRRRGGRREAAREGEGAAAGAA</sequence>
<evidence type="ECO:0000313" key="8">
    <source>
        <dbReference type="EMBL" id="KIY97465.1"/>
    </source>
</evidence>
<dbReference type="Proteomes" id="UP000054498">
    <property type="component" value="Unassembled WGS sequence"/>
</dbReference>
<keyword evidence="3" id="KW-0808">Transferase</keyword>
<dbReference type="NCBIfam" id="TIGR01469">
    <property type="entry name" value="cobA_cysG_Cterm"/>
    <property type="match status" value="1"/>
</dbReference>
<evidence type="ECO:0000259" key="7">
    <source>
        <dbReference type="Pfam" id="PF00590"/>
    </source>
</evidence>
<dbReference type="InterPro" id="IPR014776">
    <property type="entry name" value="4pyrrole_Mease_sub2"/>
</dbReference>
<evidence type="ECO:0000256" key="2">
    <source>
        <dbReference type="ARBA" id="ARBA00022603"/>
    </source>
</evidence>
<dbReference type="Gene3D" id="3.30.950.10">
    <property type="entry name" value="Methyltransferase, Cobalt-precorrin-4 Transmethylase, Domain 2"/>
    <property type="match status" value="1"/>
</dbReference>
<keyword evidence="4" id="KW-0949">S-adenosyl-L-methionine</keyword>
<dbReference type="InterPro" id="IPR000878">
    <property type="entry name" value="4pyrrol_Mease"/>
</dbReference>
<evidence type="ECO:0000256" key="1">
    <source>
        <dbReference type="ARBA" id="ARBA00012162"/>
    </source>
</evidence>
<feature type="region of interest" description="Disordered" evidence="6">
    <location>
        <begin position="304"/>
        <end position="334"/>
    </location>
</feature>
<keyword evidence="2" id="KW-0489">Methyltransferase</keyword>
<evidence type="ECO:0000256" key="3">
    <source>
        <dbReference type="ARBA" id="ARBA00022679"/>
    </source>
</evidence>
<dbReference type="FunFam" id="3.30.950.10:FF:000001">
    <property type="entry name" value="Siroheme synthase"/>
    <property type="match status" value="1"/>
</dbReference>
<dbReference type="GeneID" id="25727666"/>
<gene>
    <name evidence="8" type="ORF">MNEG_10498</name>
</gene>
<dbReference type="PANTHER" id="PTHR45790:SF3">
    <property type="entry name" value="S-ADENOSYL-L-METHIONINE-DEPENDENT UROPORPHYRINOGEN III METHYLTRANSFERASE, CHLOROPLASTIC"/>
    <property type="match status" value="1"/>
</dbReference>
<dbReference type="OrthoDB" id="508204at2759"/>
<dbReference type="GO" id="GO:0004851">
    <property type="term" value="F:uroporphyrin-III C-methyltransferase activity"/>
    <property type="evidence" value="ECO:0007669"/>
    <property type="project" value="UniProtKB-EC"/>
</dbReference>
<name>A0A0D2MSE6_9CHLO</name>
<evidence type="ECO:0000256" key="5">
    <source>
        <dbReference type="ARBA" id="ARBA00023244"/>
    </source>
</evidence>
<dbReference type="FunFam" id="3.40.1010.10:FF:000001">
    <property type="entry name" value="Siroheme synthase"/>
    <property type="match status" value="1"/>
</dbReference>
<dbReference type="InterPro" id="IPR035996">
    <property type="entry name" value="4pyrrol_Methylase_sf"/>
</dbReference>
<dbReference type="InterPro" id="IPR050161">
    <property type="entry name" value="Siro_Cobalamin_biosynth"/>
</dbReference>
<reference evidence="8 9" key="1">
    <citation type="journal article" date="2013" name="BMC Genomics">
        <title>Reconstruction of the lipid metabolism for the microalga Monoraphidium neglectum from its genome sequence reveals characteristics suitable for biofuel production.</title>
        <authorList>
            <person name="Bogen C."/>
            <person name="Al-Dilaimi A."/>
            <person name="Albersmeier A."/>
            <person name="Wichmann J."/>
            <person name="Grundmann M."/>
            <person name="Rupp O."/>
            <person name="Lauersen K.J."/>
            <person name="Blifernez-Klassen O."/>
            <person name="Kalinowski J."/>
            <person name="Goesmann A."/>
            <person name="Mussgnug J.H."/>
            <person name="Kruse O."/>
        </authorList>
    </citation>
    <scope>NUCLEOTIDE SEQUENCE [LARGE SCALE GENOMIC DNA]</scope>
    <source>
        <strain evidence="8 9">SAG 48.87</strain>
    </source>
</reference>
<dbReference type="CDD" id="cd11642">
    <property type="entry name" value="SUMT"/>
    <property type="match status" value="1"/>
</dbReference>
<dbReference type="PROSITE" id="PS00839">
    <property type="entry name" value="SUMT_1"/>
    <property type="match status" value="1"/>
</dbReference>
<evidence type="ECO:0000256" key="4">
    <source>
        <dbReference type="ARBA" id="ARBA00022691"/>
    </source>
</evidence>
<dbReference type="InterPro" id="IPR014777">
    <property type="entry name" value="4pyrrole_Mease_sub1"/>
</dbReference>
<dbReference type="GO" id="GO:0019354">
    <property type="term" value="P:siroheme biosynthetic process"/>
    <property type="evidence" value="ECO:0007669"/>
    <property type="project" value="InterPro"/>
</dbReference>
<dbReference type="InterPro" id="IPR006366">
    <property type="entry name" value="CobA/CysG_C"/>
</dbReference>
<dbReference type="NCBIfam" id="NF004790">
    <property type="entry name" value="PRK06136.1"/>
    <property type="match status" value="1"/>
</dbReference>
<dbReference type="KEGG" id="mng:MNEG_10498"/>
<dbReference type="Gene3D" id="3.40.1010.10">
    <property type="entry name" value="Cobalt-precorrin-4 Transmethylase, Domain 1"/>
    <property type="match status" value="1"/>
</dbReference>
<evidence type="ECO:0000256" key="6">
    <source>
        <dbReference type="SAM" id="MobiDB-lite"/>
    </source>
</evidence>
<protein>
    <recommendedName>
        <fullName evidence="1">uroporphyrinogen-III C-methyltransferase</fullName>
        <ecNumber evidence="1">2.1.1.107</ecNumber>
    </recommendedName>
</protein>
<proteinExistence type="predicted"/>
<dbReference type="AlphaFoldDB" id="A0A0D2MSE6"/>
<organism evidence="8 9">
    <name type="scientific">Monoraphidium neglectum</name>
    <dbReference type="NCBI Taxonomy" id="145388"/>
    <lineage>
        <taxon>Eukaryota</taxon>
        <taxon>Viridiplantae</taxon>
        <taxon>Chlorophyta</taxon>
        <taxon>core chlorophytes</taxon>
        <taxon>Chlorophyceae</taxon>
        <taxon>CS clade</taxon>
        <taxon>Sphaeropleales</taxon>
        <taxon>Selenastraceae</taxon>
        <taxon>Monoraphidium</taxon>
    </lineage>
</organism>
<dbReference type="GO" id="GO:0032259">
    <property type="term" value="P:methylation"/>
    <property type="evidence" value="ECO:0007669"/>
    <property type="project" value="UniProtKB-KW"/>
</dbReference>